<feature type="compositionally biased region" description="Low complexity" evidence="6">
    <location>
        <begin position="53"/>
        <end position="62"/>
    </location>
</feature>
<dbReference type="Pfam" id="PF25886">
    <property type="entry name" value="Msy1"/>
    <property type="match status" value="1"/>
</dbReference>
<sequence length="759" mass="84387">MPASALQRKSSLEDIPLPTLSVAKEIDYATRNHNGAMTSSPTHREEIVNPSVDPSDSDTATDTSDEFDWDAEDDALSTRNMNAGHAKRGRFIWRAFMKLSRTVRTILVGAIGAGILIAPLLVFKLRFNSSPARRQAHAWSLWLTIAWAAGVATYLIVDLLPRLVLFILRISGYKTERTVVTVELVSAVSGWLKLALDMAWLWIALSVVRSTYNPPGTYWTIVNRVVQALFSAGILLLAEKVFLRYVAINFHRKALADRLAENRLGLEALDRLSNAQPAPTKRNPYGPARKGHKSAASSLDILGFGSRTQAHHGPRGESSSSNSPIGEKAQTSHDEKMYSSSIDHGKNIKVSNAERRKRRKTAVAAVIVDGLGGAIGQVALKNSKFNQGELGGSLISAGKIARKLFSALSDVHPPRAHLVVEDFVPYFKSEGDARAAFALFDKDGNGDISKPEMREAVRRIYRERKALTASLKDVGSAVAKLDAVMIAVTLLIFIFICLLIFNRSNTIASLVPLATIILGFSFIFGHSAQTLFESLIFIFSTHVFDVGDLVMIDDSPMFVREFGLFSTTFRRVDGQTVIAPNALLASSKLVHNLRRSNSMWETTTLHVAYDTPIEVIEQLRIRLQAYIVQNSREWSNVAVNIDKMEFQNAIHLIVAMEHRPNWQDWGGRWGRRTEFMRHLKTVLEDLDIRYMLPVQPVLIPRAQLSTAGGFLSPNSPSVRMQRPPSPGLRRRESIRHEGRHHIHHDQDRTLDGGADFGGY</sequence>
<dbReference type="InterPro" id="IPR058650">
    <property type="entry name" value="Msy1/2-like"/>
</dbReference>
<feature type="transmembrane region" description="Helical" evidence="7">
    <location>
        <begin position="225"/>
        <end position="243"/>
    </location>
</feature>
<evidence type="ECO:0000313" key="9">
    <source>
        <dbReference type="EMBL" id="KAJ3484886.1"/>
    </source>
</evidence>
<evidence type="ECO:0000313" key="10">
    <source>
        <dbReference type="Proteomes" id="UP001212997"/>
    </source>
</evidence>
<evidence type="ECO:0000256" key="3">
    <source>
        <dbReference type="ARBA" id="ARBA00022837"/>
    </source>
</evidence>
<dbReference type="InterPro" id="IPR018247">
    <property type="entry name" value="EF_Hand_1_Ca_BS"/>
</dbReference>
<evidence type="ECO:0000256" key="2">
    <source>
        <dbReference type="ARBA" id="ARBA00022692"/>
    </source>
</evidence>
<gene>
    <name evidence="9" type="ORF">NLI96_g5333</name>
</gene>
<dbReference type="InterPro" id="IPR023408">
    <property type="entry name" value="MscS_beta-dom_sf"/>
</dbReference>
<dbReference type="Pfam" id="PF13405">
    <property type="entry name" value="EF-hand_6"/>
    <property type="match status" value="1"/>
</dbReference>
<comment type="subcellular location">
    <subcellularLocation>
        <location evidence="1">Membrane</location>
    </subcellularLocation>
</comment>
<feature type="transmembrane region" description="Helical" evidence="7">
    <location>
        <begin position="180"/>
        <end position="205"/>
    </location>
</feature>
<feature type="transmembrane region" description="Helical" evidence="7">
    <location>
        <begin position="508"/>
        <end position="528"/>
    </location>
</feature>
<feature type="region of interest" description="Disordered" evidence="6">
    <location>
        <begin position="306"/>
        <end position="347"/>
    </location>
</feature>
<evidence type="ECO:0000256" key="4">
    <source>
        <dbReference type="ARBA" id="ARBA00022989"/>
    </source>
</evidence>
<comment type="caution">
    <text evidence="9">The sequence shown here is derived from an EMBL/GenBank/DDBJ whole genome shotgun (WGS) entry which is preliminary data.</text>
</comment>
<dbReference type="Pfam" id="PF00924">
    <property type="entry name" value="MS_channel_2nd"/>
    <property type="match status" value="1"/>
</dbReference>
<feature type="transmembrane region" description="Helical" evidence="7">
    <location>
        <begin position="106"/>
        <end position="125"/>
    </location>
</feature>
<dbReference type="EMBL" id="JANAWD010000172">
    <property type="protein sequence ID" value="KAJ3484886.1"/>
    <property type="molecule type" value="Genomic_DNA"/>
</dbReference>
<dbReference type="PROSITE" id="PS00018">
    <property type="entry name" value="EF_HAND_1"/>
    <property type="match status" value="1"/>
</dbReference>
<evidence type="ECO:0000256" key="5">
    <source>
        <dbReference type="ARBA" id="ARBA00023136"/>
    </source>
</evidence>
<feature type="domain" description="EF-hand" evidence="8">
    <location>
        <begin position="428"/>
        <end position="463"/>
    </location>
</feature>
<feature type="transmembrane region" description="Helical" evidence="7">
    <location>
        <begin position="145"/>
        <end position="168"/>
    </location>
</feature>
<keyword evidence="2 7" id="KW-0812">Transmembrane</keyword>
<evidence type="ECO:0000256" key="6">
    <source>
        <dbReference type="SAM" id="MobiDB-lite"/>
    </source>
</evidence>
<dbReference type="GO" id="GO:0006874">
    <property type="term" value="P:intracellular calcium ion homeostasis"/>
    <property type="evidence" value="ECO:0007669"/>
    <property type="project" value="TreeGrafter"/>
</dbReference>
<keyword evidence="3" id="KW-0106">Calcium</keyword>
<evidence type="ECO:0000256" key="7">
    <source>
        <dbReference type="SAM" id="Phobius"/>
    </source>
</evidence>
<organism evidence="9 10">
    <name type="scientific">Meripilus lineatus</name>
    <dbReference type="NCBI Taxonomy" id="2056292"/>
    <lineage>
        <taxon>Eukaryota</taxon>
        <taxon>Fungi</taxon>
        <taxon>Dikarya</taxon>
        <taxon>Basidiomycota</taxon>
        <taxon>Agaricomycotina</taxon>
        <taxon>Agaricomycetes</taxon>
        <taxon>Polyporales</taxon>
        <taxon>Meripilaceae</taxon>
        <taxon>Meripilus</taxon>
    </lineage>
</organism>
<reference evidence="9" key="1">
    <citation type="submission" date="2022-07" db="EMBL/GenBank/DDBJ databases">
        <title>Genome Sequence of Physisporinus lineatus.</title>
        <authorList>
            <person name="Buettner E."/>
        </authorList>
    </citation>
    <scope>NUCLEOTIDE SEQUENCE</scope>
    <source>
        <strain evidence="9">VT162</strain>
    </source>
</reference>
<dbReference type="SMART" id="SM00054">
    <property type="entry name" value="EFh"/>
    <property type="match status" value="1"/>
</dbReference>
<dbReference type="InterPro" id="IPR006685">
    <property type="entry name" value="MscS_channel_2nd"/>
</dbReference>
<dbReference type="GO" id="GO:0016020">
    <property type="term" value="C:membrane"/>
    <property type="evidence" value="ECO:0007669"/>
    <property type="project" value="UniProtKB-SubCell"/>
</dbReference>
<proteinExistence type="predicted"/>
<keyword evidence="4 7" id="KW-1133">Transmembrane helix</keyword>
<dbReference type="InterPro" id="IPR011992">
    <property type="entry name" value="EF-hand-dom_pair"/>
</dbReference>
<feature type="region of interest" description="Disordered" evidence="6">
    <location>
        <begin position="31"/>
        <end position="66"/>
    </location>
</feature>
<dbReference type="PROSITE" id="PS50222">
    <property type="entry name" value="EF_HAND_2"/>
    <property type="match status" value="1"/>
</dbReference>
<feature type="compositionally biased region" description="Polar residues" evidence="6">
    <location>
        <begin position="31"/>
        <end position="41"/>
    </location>
</feature>
<dbReference type="InterPro" id="IPR010920">
    <property type="entry name" value="LSM_dom_sf"/>
</dbReference>
<feature type="transmembrane region" description="Helical" evidence="7">
    <location>
        <begin position="361"/>
        <end position="380"/>
    </location>
</feature>
<dbReference type="Gene3D" id="2.30.30.60">
    <property type="match status" value="1"/>
</dbReference>
<name>A0AAD5V385_9APHY</name>
<dbReference type="GO" id="GO:0005262">
    <property type="term" value="F:calcium channel activity"/>
    <property type="evidence" value="ECO:0007669"/>
    <property type="project" value="TreeGrafter"/>
</dbReference>
<dbReference type="PANTHER" id="PTHR31323:SF11">
    <property type="entry name" value="EF-HAND DOMAIN-CONTAINING PROTEIN"/>
    <property type="match status" value="1"/>
</dbReference>
<dbReference type="PANTHER" id="PTHR31323">
    <property type="entry name" value="MECHANOSENSITIVE ION CHANNEL PROTEIN MSY2"/>
    <property type="match status" value="1"/>
</dbReference>
<dbReference type="SUPFAM" id="SSF50182">
    <property type="entry name" value="Sm-like ribonucleoproteins"/>
    <property type="match status" value="1"/>
</dbReference>
<evidence type="ECO:0000259" key="8">
    <source>
        <dbReference type="PROSITE" id="PS50222"/>
    </source>
</evidence>
<dbReference type="GO" id="GO:0005509">
    <property type="term" value="F:calcium ion binding"/>
    <property type="evidence" value="ECO:0007669"/>
    <property type="project" value="InterPro"/>
</dbReference>
<dbReference type="Proteomes" id="UP001212997">
    <property type="component" value="Unassembled WGS sequence"/>
</dbReference>
<dbReference type="InterPro" id="IPR002048">
    <property type="entry name" value="EF_hand_dom"/>
</dbReference>
<dbReference type="Gene3D" id="1.10.238.10">
    <property type="entry name" value="EF-hand"/>
    <property type="match status" value="1"/>
</dbReference>
<feature type="transmembrane region" description="Helical" evidence="7">
    <location>
        <begin position="483"/>
        <end position="501"/>
    </location>
</feature>
<keyword evidence="10" id="KW-1185">Reference proteome</keyword>
<keyword evidence="5 7" id="KW-0472">Membrane</keyword>
<accession>A0AAD5V385</accession>
<dbReference type="CDD" id="cd00051">
    <property type="entry name" value="EFh"/>
    <property type="match status" value="1"/>
</dbReference>
<protein>
    <recommendedName>
        <fullName evidence="8">EF-hand domain-containing protein</fullName>
    </recommendedName>
</protein>
<dbReference type="SUPFAM" id="SSF47473">
    <property type="entry name" value="EF-hand"/>
    <property type="match status" value="1"/>
</dbReference>
<evidence type="ECO:0000256" key="1">
    <source>
        <dbReference type="ARBA" id="ARBA00004370"/>
    </source>
</evidence>
<feature type="region of interest" description="Disordered" evidence="6">
    <location>
        <begin position="710"/>
        <end position="759"/>
    </location>
</feature>
<dbReference type="AlphaFoldDB" id="A0AAD5V385"/>